<protein>
    <recommendedName>
        <fullName evidence="1">PLD phosphodiesterase domain-containing protein</fullName>
    </recommendedName>
</protein>
<dbReference type="EMBL" id="CP001576">
    <property type="protein sequence ID" value="ACO69765.1"/>
    <property type="molecule type" value="Genomic_DNA"/>
</dbReference>
<dbReference type="Pfam" id="PF13091">
    <property type="entry name" value="PLDc_2"/>
    <property type="match status" value="2"/>
</dbReference>
<sequence length="793" mass="85186">MEASGFLSGGDAAGASAVPTTTTTTVLEVPATIEENAAADLSSMPAVGAFNPSPFQSVENFVTFATDEAEVEIEQEGNVATFASASVPATPRVSVTWAATEVESIDAVTDAVTEYVPPSEVPSVVEVTLTLPPVVPEDEYIVRVPGKCLPAGECIGPLPEFTARERIRHKVLLAGLCATRARQQAVGALMRHRLCPSVVKNGVANLRGCVCTNQTCGDYFRLENEAAELLMLEEAQRTLRGVDPARWAAKYTGPGQCPWPVKDDETEAAMRKLGLAPSPTCSVRLICSYEEHLRLVRMAIVGAKSHLNIMSCYFFANEAPFVNVVKHLLPDAAKRGVRVRLLLDALPAQSALVKAKLWGPVTKYAQGAKQRLQFLDFYTGTLPEAVKSCPPGSFRVAFFKATDKTNGHAIKSHMKMFGVDGRLAIVGGSNMLPTAPTGNNDCDCLVDGEAAEALDANFAKVWLEQTGEDVSVTPAHEEEAAAQAAAAALARAAAAGHSTPITPAEERVLEQIGDAPAAAVPTLDERHPLEETLAFQWHERNVRFVDVMSRPGSQGEDAILRGVIGLIDSAKEEFLMCMGFAALHVPLVNALARATRRGVRVRLLLNSHFSCDLRPPMTDLIAGARALLVAAPDAEVYLTGPREEWDVRDEEARGECEAFEPKYATGGCGDPETAPYKHPFTFVHAKYCVADRKRVSLGSWNAWARSAFHEAEMNLFLESEELGEVMAEKWLKACRLHAARVKDATKLAPGGGIFAPRGCKLCTPFGGFVGDAVERAMNGSLPLEEEKLTAASA</sequence>
<dbReference type="InterPro" id="IPR001736">
    <property type="entry name" value="PLipase_D/transphosphatidylase"/>
</dbReference>
<dbReference type="KEGG" id="mis:MICPUN_61965"/>
<dbReference type="OrthoDB" id="47388at2759"/>
<dbReference type="AlphaFoldDB" id="C1FH57"/>
<dbReference type="InParanoid" id="C1FH57"/>
<dbReference type="PANTHER" id="PTHR21248">
    <property type="entry name" value="CARDIOLIPIN SYNTHASE"/>
    <property type="match status" value="1"/>
</dbReference>
<keyword evidence="3" id="KW-1185">Reference proteome</keyword>
<dbReference type="GO" id="GO:0032049">
    <property type="term" value="P:cardiolipin biosynthetic process"/>
    <property type="evidence" value="ECO:0007669"/>
    <property type="project" value="UniProtKB-ARBA"/>
</dbReference>
<dbReference type="OMA" id="WARSAFH"/>
<dbReference type="GO" id="GO:0030572">
    <property type="term" value="F:phosphatidyltransferase activity"/>
    <property type="evidence" value="ECO:0007669"/>
    <property type="project" value="UniProtKB-ARBA"/>
</dbReference>
<dbReference type="GeneID" id="8247059"/>
<reference evidence="2 3" key="1">
    <citation type="journal article" date="2009" name="Science">
        <title>Green evolution and dynamic adaptations revealed by genomes of the marine picoeukaryotes Micromonas.</title>
        <authorList>
            <person name="Worden A.Z."/>
            <person name="Lee J.H."/>
            <person name="Mock T."/>
            <person name="Rouze P."/>
            <person name="Simmons M.P."/>
            <person name="Aerts A.L."/>
            <person name="Allen A.E."/>
            <person name="Cuvelier M.L."/>
            <person name="Derelle E."/>
            <person name="Everett M.V."/>
            <person name="Foulon E."/>
            <person name="Grimwood J."/>
            <person name="Gundlach H."/>
            <person name="Henrissat B."/>
            <person name="Napoli C."/>
            <person name="McDonald S.M."/>
            <person name="Parker M.S."/>
            <person name="Rombauts S."/>
            <person name="Salamov A."/>
            <person name="Von Dassow P."/>
            <person name="Badger J.H."/>
            <person name="Coutinho P.M."/>
            <person name="Demir E."/>
            <person name="Dubchak I."/>
            <person name="Gentemann C."/>
            <person name="Eikrem W."/>
            <person name="Gready J.E."/>
            <person name="John U."/>
            <person name="Lanier W."/>
            <person name="Lindquist E.A."/>
            <person name="Lucas S."/>
            <person name="Mayer K.F."/>
            <person name="Moreau H."/>
            <person name="Not F."/>
            <person name="Otillar R."/>
            <person name="Panaud O."/>
            <person name="Pangilinan J."/>
            <person name="Paulsen I."/>
            <person name="Piegu B."/>
            <person name="Poliakov A."/>
            <person name="Robbens S."/>
            <person name="Schmutz J."/>
            <person name="Toulza E."/>
            <person name="Wyss T."/>
            <person name="Zelensky A."/>
            <person name="Zhou K."/>
            <person name="Armbrust E.V."/>
            <person name="Bhattacharya D."/>
            <person name="Goodenough U.W."/>
            <person name="Van de Peer Y."/>
            <person name="Grigoriev I.V."/>
        </authorList>
    </citation>
    <scope>NUCLEOTIDE SEQUENCE [LARGE SCALE GENOMIC DNA]</scope>
    <source>
        <strain evidence="3">RCC299 / NOUM17</strain>
    </source>
</reference>
<dbReference type="InterPro" id="IPR025202">
    <property type="entry name" value="PLD-like_dom"/>
</dbReference>
<dbReference type="CDD" id="cd00138">
    <property type="entry name" value="PLDc_SF"/>
    <property type="match status" value="1"/>
</dbReference>
<accession>C1FH57</accession>
<evidence type="ECO:0000259" key="1">
    <source>
        <dbReference type="PROSITE" id="PS50035"/>
    </source>
</evidence>
<dbReference type="SUPFAM" id="SSF56024">
    <property type="entry name" value="Phospholipase D/nuclease"/>
    <property type="match status" value="2"/>
</dbReference>
<evidence type="ECO:0000313" key="3">
    <source>
        <dbReference type="Proteomes" id="UP000002009"/>
    </source>
</evidence>
<dbReference type="Gene3D" id="3.30.870.10">
    <property type="entry name" value="Endonuclease Chain A"/>
    <property type="match status" value="2"/>
</dbReference>
<dbReference type="Proteomes" id="UP000002009">
    <property type="component" value="Chromosome 10"/>
</dbReference>
<organism evidence="2 3">
    <name type="scientific">Micromonas commoda (strain RCC299 / NOUM17 / CCMP2709)</name>
    <name type="common">Picoplanktonic green alga</name>
    <dbReference type="NCBI Taxonomy" id="296587"/>
    <lineage>
        <taxon>Eukaryota</taxon>
        <taxon>Viridiplantae</taxon>
        <taxon>Chlorophyta</taxon>
        <taxon>Mamiellophyceae</taxon>
        <taxon>Mamiellales</taxon>
        <taxon>Mamiellaceae</taxon>
        <taxon>Micromonas</taxon>
    </lineage>
</organism>
<proteinExistence type="predicted"/>
<dbReference type="PANTHER" id="PTHR21248:SF22">
    <property type="entry name" value="PHOSPHOLIPASE D"/>
    <property type="match status" value="1"/>
</dbReference>
<dbReference type="PROSITE" id="PS50035">
    <property type="entry name" value="PLD"/>
    <property type="match status" value="1"/>
</dbReference>
<dbReference type="SMART" id="SM00155">
    <property type="entry name" value="PLDc"/>
    <property type="match status" value="2"/>
</dbReference>
<gene>
    <name evidence="2" type="ORF">MICPUN_61965</name>
</gene>
<feature type="domain" description="PLD phosphodiesterase" evidence="1">
    <location>
        <begin position="408"/>
        <end position="435"/>
    </location>
</feature>
<evidence type="ECO:0000313" key="2">
    <source>
        <dbReference type="EMBL" id="ACO69765.1"/>
    </source>
</evidence>
<dbReference type="RefSeq" id="XP_002508507.1">
    <property type="nucleotide sequence ID" value="XM_002508461.1"/>
</dbReference>
<name>C1FH57_MICCC</name>